<feature type="region of interest" description="Disordered" evidence="1">
    <location>
        <begin position="17"/>
        <end position="37"/>
    </location>
</feature>
<dbReference type="GO" id="GO:0031335">
    <property type="term" value="P:regulation of sulfur amino acid metabolic process"/>
    <property type="evidence" value="ECO:0007669"/>
    <property type="project" value="EnsemblFungi"/>
</dbReference>
<dbReference type="EMBL" id="LT598457">
    <property type="protein sequence ID" value="SCU93240.1"/>
    <property type="molecule type" value="Genomic_DNA"/>
</dbReference>
<dbReference type="SUPFAM" id="SSF81383">
    <property type="entry name" value="F-box domain"/>
    <property type="match status" value="1"/>
</dbReference>
<dbReference type="GO" id="GO:0030163">
    <property type="term" value="P:protein catabolic process"/>
    <property type="evidence" value="ECO:0007669"/>
    <property type="project" value="EnsemblFungi"/>
</dbReference>
<dbReference type="InterPro" id="IPR036047">
    <property type="entry name" value="F-box-like_dom_sf"/>
</dbReference>
<dbReference type="InterPro" id="IPR001810">
    <property type="entry name" value="F-box_dom"/>
</dbReference>
<dbReference type="Gene3D" id="1.20.1280.50">
    <property type="match status" value="1"/>
</dbReference>
<protein>
    <submittedName>
        <fullName evidence="3">LADA_0G02036g1_1</fullName>
    </submittedName>
</protein>
<feature type="region of interest" description="Disordered" evidence="1">
    <location>
        <begin position="184"/>
        <end position="215"/>
    </location>
</feature>
<dbReference type="STRING" id="1266660.A0A1G4JR06"/>
<sequence>MRRLQLFGRNRDERSISMDTRRNPIDRTSNGNSSLEDPRSGLLWLPLKILLQILEQLDTASLLALCRVHSRFYDLISNKFLYQHIVLKDKLALLKFATLIHCEAHTAEAIAKSRPSALSQNLRFLVRSVEFANPICQDSILKYSKYCGKDQGSTIGGAYRLAGEDARQGMQSVVRDKTLEASPVSGALERGRSTEGSQKKSKNLSSTRSTPTQSPLRSFFEISSTSRARVMAKYEGHTYIELMLDIIDYCPNLTHIILSDLQQGFKIPLWYSALNDRSKDFYKRIIKGQQSLNRSDLSSFEFSTEWLSSYEEKFHNLPRFKKLELRAAADKPPIQLRSNMLSCFGVFDELILQNMIIDAESLDTPLEYLPLYMKVNDDGYLDLHLPISSLTLGRCEIVPGNGLMKLLSSYFLKVKTLKLLNIQSKYDLILTNCFASLSHLIIDCNSSCFNHQRVVKSDYYHKSRSHEINDNASIADTLVDVPVKQELETPPSTTPVILAMDGGFIKRTNNSEGKKPGMVRDVQQLYFKDMRIAPFHYFFHYFKSLWDRIPTKNIKISIINIPFTNVYPLPPAIFWRQLESGTEDDQQTLCGSIHAEEENATPHWWDEDVERCLRQTLVNIDSDVAEGHNLDHQFWNSYQDARIYKDIPNVNLWYFLRSLSNFKSVDIKMLRKWLLCTPRSRYDWEILLKPILNGEVPVTVRDNEGFVLYKYGSS</sequence>
<reference evidence="4" key="1">
    <citation type="submission" date="2016-03" db="EMBL/GenBank/DDBJ databases">
        <authorList>
            <person name="Devillers H."/>
        </authorList>
    </citation>
    <scope>NUCLEOTIDE SEQUENCE [LARGE SCALE GENOMIC DNA]</scope>
</reference>
<dbReference type="AlphaFoldDB" id="A0A1G4JR06"/>
<name>A0A1G4JR06_9SACH</name>
<feature type="compositionally biased region" description="Polar residues" evidence="1">
    <location>
        <begin position="203"/>
        <end position="215"/>
    </location>
</feature>
<accession>A0A1G4JR06</accession>
<proteinExistence type="predicted"/>
<dbReference type="PROSITE" id="PS50181">
    <property type="entry name" value="FBOX"/>
    <property type="match status" value="1"/>
</dbReference>
<feature type="compositionally biased region" description="Polar residues" evidence="1">
    <location>
        <begin position="26"/>
        <end position="35"/>
    </location>
</feature>
<dbReference type="Pfam" id="PF12937">
    <property type="entry name" value="F-box-like"/>
    <property type="match status" value="1"/>
</dbReference>
<keyword evidence="4" id="KW-1185">Reference proteome</keyword>
<evidence type="ECO:0000313" key="4">
    <source>
        <dbReference type="Proteomes" id="UP000190274"/>
    </source>
</evidence>
<evidence type="ECO:0000313" key="3">
    <source>
        <dbReference type="EMBL" id="SCU93240.1"/>
    </source>
</evidence>
<feature type="domain" description="F-box" evidence="2">
    <location>
        <begin position="39"/>
        <end position="85"/>
    </location>
</feature>
<organism evidence="3 4">
    <name type="scientific">Lachancea dasiensis</name>
    <dbReference type="NCBI Taxonomy" id="1072105"/>
    <lineage>
        <taxon>Eukaryota</taxon>
        <taxon>Fungi</taxon>
        <taxon>Dikarya</taxon>
        <taxon>Ascomycota</taxon>
        <taxon>Saccharomycotina</taxon>
        <taxon>Saccharomycetes</taxon>
        <taxon>Saccharomycetales</taxon>
        <taxon>Saccharomycetaceae</taxon>
        <taxon>Lachancea</taxon>
    </lineage>
</organism>
<dbReference type="SMART" id="SM00256">
    <property type="entry name" value="FBOX"/>
    <property type="match status" value="1"/>
</dbReference>
<dbReference type="GO" id="GO:0019005">
    <property type="term" value="C:SCF ubiquitin ligase complex"/>
    <property type="evidence" value="ECO:0007669"/>
    <property type="project" value="EnsemblFungi"/>
</dbReference>
<gene>
    <name evidence="3" type="ORF">LADA_0G02036G</name>
</gene>
<evidence type="ECO:0000256" key="1">
    <source>
        <dbReference type="SAM" id="MobiDB-lite"/>
    </source>
</evidence>
<evidence type="ECO:0000259" key="2">
    <source>
        <dbReference type="PROSITE" id="PS50181"/>
    </source>
</evidence>
<dbReference type="OrthoDB" id="4032719at2759"/>
<dbReference type="Proteomes" id="UP000190274">
    <property type="component" value="Chromosome G"/>
</dbReference>